<comment type="caution">
    <text evidence="1">The sequence shown here is derived from an EMBL/GenBank/DDBJ whole genome shotgun (WGS) entry which is preliminary data.</text>
</comment>
<proteinExistence type="predicted"/>
<dbReference type="EMBL" id="BQNB010011498">
    <property type="protein sequence ID" value="GJS91342.1"/>
    <property type="molecule type" value="Genomic_DNA"/>
</dbReference>
<organism evidence="1 2">
    <name type="scientific">Tanacetum coccineum</name>
    <dbReference type="NCBI Taxonomy" id="301880"/>
    <lineage>
        <taxon>Eukaryota</taxon>
        <taxon>Viridiplantae</taxon>
        <taxon>Streptophyta</taxon>
        <taxon>Embryophyta</taxon>
        <taxon>Tracheophyta</taxon>
        <taxon>Spermatophyta</taxon>
        <taxon>Magnoliopsida</taxon>
        <taxon>eudicotyledons</taxon>
        <taxon>Gunneridae</taxon>
        <taxon>Pentapetalae</taxon>
        <taxon>asterids</taxon>
        <taxon>campanulids</taxon>
        <taxon>Asterales</taxon>
        <taxon>Asteraceae</taxon>
        <taxon>Asteroideae</taxon>
        <taxon>Anthemideae</taxon>
        <taxon>Anthemidinae</taxon>
        <taxon>Tanacetum</taxon>
    </lineage>
</organism>
<evidence type="ECO:0000313" key="1">
    <source>
        <dbReference type="EMBL" id="GJS91342.1"/>
    </source>
</evidence>
<name>A0ABQ4ZQ81_9ASTR</name>
<evidence type="ECO:0000313" key="2">
    <source>
        <dbReference type="Proteomes" id="UP001151760"/>
    </source>
</evidence>
<gene>
    <name evidence="1" type="ORF">Tco_0773978</name>
</gene>
<protein>
    <submittedName>
        <fullName evidence="1">Uncharacterized protein</fullName>
    </submittedName>
</protein>
<reference evidence="1" key="1">
    <citation type="journal article" date="2022" name="Int. J. Mol. Sci.">
        <title>Draft Genome of Tanacetum Coccineum: Genomic Comparison of Closely Related Tanacetum-Family Plants.</title>
        <authorList>
            <person name="Yamashiro T."/>
            <person name="Shiraishi A."/>
            <person name="Nakayama K."/>
            <person name="Satake H."/>
        </authorList>
    </citation>
    <scope>NUCLEOTIDE SEQUENCE</scope>
</reference>
<sequence length="104" mass="11357">MPSGTVHKASIYLESYTVEEAVSLVLSRPPPSSFPAQDSSINPEYLTSGNPLDCKEKIQLEERHCGNIIFVPRKRGKAVAPHVLQILLANGADSGAKTRDLHDF</sequence>
<accession>A0ABQ4ZQ81</accession>
<keyword evidence="2" id="KW-1185">Reference proteome</keyword>
<dbReference type="Proteomes" id="UP001151760">
    <property type="component" value="Unassembled WGS sequence"/>
</dbReference>
<reference evidence="1" key="2">
    <citation type="submission" date="2022-01" db="EMBL/GenBank/DDBJ databases">
        <authorList>
            <person name="Yamashiro T."/>
            <person name="Shiraishi A."/>
            <person name="Satake H."/>
            <person name="Nakayama K."/>
        </authorList>
    </citation>
    <scope>NUCLEOTIDE SEQUENCE</scope>
</reference>